<evidence type="ECO:0000256" key="10">
    <source>
        <dbReference type="ARBA" id="ARBA00030775"/>
    </source>
</evidence>
<evidence type="ECO:0000313" key="13">
    <source>
        <dbReference type="EMBL" id="MFC4729301.1"/>
    </source>
</evidence>
<keyword evidence="14" id="KW-1185">Reference proteome</keyword>
<dbReference type="InterPro" id="IPR045584">
    <property type="entry name" value="Pilin-like"/>
</dbReference>
<dbReference type="EMBL" id="JBHSGG010000041">
    <property type="protein sequence ID" value="MFC4729301.1"/>
    <property type="molecule type" value="Genomic_DNA"/>
</dbReference>
<dbReference type="NCBIfam" id="TIGR02532">
    <property type="entry name" value="IV_pilin_GFxxxE"/>
    <property type="match status" value="1"/>
</dbReference>
<keyword evidence="6 11" id="KW-0812">Transmembrane</keyword>
<dbReference type="NCBIfam" id="NF047827">
    <property type="entry name" value="T3SSXpsH"/>
    <property type="match status" value="1"/>
</dbReference>
<keyword evidence="8 11" id="KW-0472">Membrane</keyword>
<comment type="similarity">
    <text evidence="9">Belongs to the GSP H family.</text>
</comment>
<evidence type="ECO:0000256" key="4">
    <source>
        <dbReference type="ARBA" id="ARBA00022481"/>
    </source>
</evidence>
<sequence length="160" mass="17047">MRTRVRAPRQAPPANGFSLIEIVVVIALVAVLTATLAVSLSGGLDGVRMRNAVKDVAAQLRFARARAIVGGQPQDFLVEPAARRWRGAEGREGTLPEGFELSAYGAEEVQPAEGVIAIRFFPDGSATGGRIEMARGAARWQVDVAWLTGEVRLARGDEAP</sequence>
<evidence type="ECO:0000256" key="1">
    <source>
        <dbReference type="ARBA" id="ARBA00004377"/>
    </source>
</evidence>
<evidence type="ECO:0000259" key="12">
    <source>
        <dbReference type="Pfam" id="PF12019"/>
    </source>
</evidence>
<protein>
    <recommendedName>
        <fullName evidence="2">Type II secretion system protein H</fullName>
    </recommendedName>
    <alternativeName>
        <fullName evidence="10">General secretion pathway protein H</fullName>
    </alternativeName>
</protein>
<evidence type="ECO:0000313" key="14">
    <source>
        <dbReference type="Proteomes" id="UP001595892"/>
    </source>
</evidence>
<keyword evidence="3" id="KW-1003">Cell membrane</keyword>
<gene>
    <name evidence="13" type="ORF">ACFO3Q_14105</name>
</gene>
<organism evidence="13 14">
    <name type="scientific">Coralloluteibacterium thermophilum</name>
    <dbReference type="NCBI Taxonomy" id="2707049"/>
    <lineage>
        <taxon>Bacteria</taxon>
        <taxon>Pseudomonadati</taxon>
        <taxon>Pseudomonadota</taxon>
        <taxon>Gammaproteobacteria</taxon>
        <taxon>Lysobacterales</taxon>
        <taxon>Lysobacteraceae</taxon>
        <taxon>Coralloluteibacterium</taxon>
    </lineage>
</organism>
<feature type="transmembrane region" description="Helical" evidence="11">
    <location>
        <begin position="20"/>
        <end position="40"/>
    </location>
</feature>
<dbReference type="RefSeq" id="WP_377005380.1">
    <property type="nucleotide sequence ID" value="NZ_JBHSGG010000041.1"/>
</dbReference>
<evidence type="ECO:0000256" key="6">
    <source>
        <dbReference type="ARBA" id="ARBA00022692"/>
    </source>
</evidence>
<comment type="subcellular location">
    <subcellularLocation>
        <location evidence="1">Cell inner membrane</location>
        <topology evidence="1">Single-pass membrane protein</topology>
    </subcellularLocation>
</comment>
<reference evidence="14" key="1">
    <citation type="journal article" date="2019" name="Int. J. Syst. Evol. Microbiol.">
        <title>The Global Catalogue of Microorganisms (GCM) 10K type strain sequencing project: providing services to taxonomists for standard genome sequencing and annotation.</title>
        <authorList>
            <consortium name="The Broad Institute Genomics Platform"/>
            <consortium name="The Broad Institute Genome Sequencing Center for Infectious Disease"/>
            <person name="Wu L."/>
            <person name="Ma J."/>
        </authorList>
    </citation>
    <scope>NUCLEOTIDE SEQUENCE [LARGE SCALE GENOMIC DNA]</scope>
    <source>
        <strain evidence="14">CGMCC 1.13574</strain>
    </source>
</reference>
<proteinExistence type="inferred from homology"/>
<keyword evidence="4" id="KW-0488">Methylation</keyword>
<evidence type="ECO:0000256" key="2">
    <source>
        <dbReference type="ARBA" id="ARBA00021549"/>
    </source>
</evidence>
<evidence type="ECO:0000256" key="7">
    <source>
        <dbReference type="ARBA" id="ARBA00022989"/>
    </source>
</evidence>
<dbReference type="Gene3D" id="3.30.700.10">
    <property type="entry name" value="Glycoprotein, Type 4 Pilin"/>
    <property type="match status" value="1"/>
</dbReference>
<dbReference type="Proteomes" id="UP001595892">
    <property type="component" value="Unassembled WGS sequence"/>
</dbReference>
<dbReference type="Pfam" id="PF07963">
    <property type="entry name" value="N_methyl"/>
    <property type="match status" value="1"/>
</dbReference>
<feature type="domain" description="General secretion pathway GspH" evidence="12">
    <location>
        <begin position="52"/>
        <end position="147"/>
    </location>
</feature>
<evidence type="ECO:0000256" key="5">
    <source>
        <dbReference type="ARBA" id="ARBA00022519"/>
    </source>
</evidence>
<dbReference type="SUPFAM" id="SSF54523">
    <property type="entry name" value="Pili subunits"/>
    <property type="match status" value="1"/>
</dbReference>
<keyword evidence="5" id="KW-0997">Cell inner membrane</keyword>
<dbReference type="InterPro" id="IPR022346">
    <property type="entry name" value="T2SS_GspH"/>
</dbReference>
<evidence type="ECO:0000256" key="9">
    <source>
        <dbReference type="ARBA" id="ARBA00025772"/>
    </source>
</evidence>
<comment type="caution">
    <text evidence="13">The sequence shown here is derived from an EMBL/GenBank/DDBJ whole genome shotgun (WGS) entry which is preliminary data.</text>
</comment>
<name>A0ABV9NLX6_9GAMM</name>
<dbReference type="Pfam" id="PF12019">
    <property type="entry name" value="GspH"/>
    <property type="match status" value="1"/>
</dbReference>
<dbReference type="InterPro" id="IPR012902">
    <property type="entry name" value="N_methyl_site"/>
</dbReference>
<evidence type="ECO:0000256" key="3">
    <source>
        <dbReference type="ARBA" id="ARBA00022475"/>
    </source>
</evidence>
<evidence type="ECO:0000256" key="8">
    <source>
        <dbReference type="ARBA" id="ARBA00023136"/>
    </source>
</evidence>
<accession>A0ABV9NLX6</accession>
<evidence type="ECO:0000256" key="11">
    <source>
        <dbReference type="SAM" id="Phobius"/>
    </source>
</evidence>
<keyword evidence="7 11" id="KW-1133">Transmembrane helix</keyword>